<dbReference type="InterPro" id="IPR017850">
    <property type="entry name" value="Alkaline_phosphatase_core_sf"/>
</dbReference>
<dbReference type="Gene3D" id="3.40.720.10">
    <property type="entry name" value="Alkaline Phosphatase, subunit A"/>
    <property type="match status" value="2"/>
</dbReference>
<evidence type="ECO:0000313" key="6">
    <source>
        <dbReference type="Proteomes" id="UP000632339"/>
    </source>
</evidence>
<comment type="caution">
    <text evidence="5">The sequence shown here is derived from an EMBL/GenBank/DDBJ whole genome shotgun (WGS) entry which is preliminary data.</text>
</comment>
<dbReference type="Pfam" id="PF05506">
    <property type="entry name" value="PLipase_C_C"/>
    <property type="match status" value="2"/>
</dbReference>
<feature type="domain" description="Bacterial phospholipase C C-terminal" evidence="4">
    <location>
        <begin position="633"/>
        <end position="731"/>
    </location>
</feature>
<dbReference type="Pfam" id="PF04185">
    <property type="entry name" value="Phosphoesterase"/>
    <property type="match status" value="2"/>
</dbReference>
<dbReference type="PROSITE" id="PS51318">
    <property type="entry name" value="TAT"/>
    <property type="match status" value="1"/>
</dbReference>
<dbReference type="InterPro" id="IPR008475">
    <property type="entry name" value="PLipase_C_C"/>
</dbReference>
<evidence type="ECO:0000256" key="1">
    <source>
        <dbReference type="ARBA" id="ARBA00009717"/>
    </source>
</evidence>
<dbReference type="NCBIfam" id="TIGR03396">
    <property type="entry name" value="PC_PLC"/>
    <property type="match status" value="1"/>
</dbReference>
<sequence length="837" mass="94586">MDSRREFIKKATMLAGGAGFAGLFPESVQRAMAIQPAAGSTYLDAEHVVILMQENRSFDHSYGKLQGVRGFNDPRAIDLPNKNKVWLQTDLKGDTYAPFRLDIKNTKATWMHDLPHSRESQVDAYNGGKYDKWLTSKRSGHKEYAEMPLTLGYYDREDIPFYYALADAFTICDQNFCSSMTPTHPNRYYLWSGTIREKPDINSLAVLRNSYFSINKPVKWKTFPERMQEAGISWKFYQNEVGAVMQFHPGKGSWLSNFGCNPLERYAQYRVKFSPDFIHYAQLEVENIKKDLPALKEKLDAATGAEKDKLTKSWDQRHALLERLETDLAEHSEENFKKLSVFEQELHRNAFVTNRNDPDYLQLSSMYYKDGDSAKKIDVPKSDIFYQFRKDVNEGKLPAVSYLAAPQNFSDHPSAPWYGAWYISETLDILTKNPEVWKKTIFILCYDENDGYYDHIPPFSIPDPFKPNSGKVSEGIDIKAEYVTLEQDESQVPKANARAGAIGLGFRTPLVVASPWSRGGKVCSQVFDHTSIIRFLEEFCSHKSKKQVRETNITEWRRTICGNISSVFQPYDASAYKKPTPVNRDEVVSTIYKAQFKDVPANFKALTASEIGEVNAGAATSSHLPKQEPGTRPSCALPYELYADGALSADQATFEIRLHAGKKAFGAKSAGAPFIIYAMNPYEGEVLRVWNYAVKAGDTLTETFRLDAFEGGQYHLRVYGPNGYFREFGGHAQEPAVSVRCGYLLGKNGKPTGDVELLTINRGKKAATIRVTDNAYNQQDIEVIVSIEGTVKTVIPASRSHQWYDFNVRSDSTGVVRRFAGRVETGRESVSDPFMAR</sequence>
<dbReference type="Proteomes" id="UP000632339">
    <property type="component" value="Unassembled WGS sequence"/>
</dbReference>
<keyword evidence="3" id="KW-0378">Hydrolase</keyword>
<protein>
    <recommendedName>
        <fullName evidence="2">phospholipase C</fullName>
        <ecNumber evidence="2">3.1.4.3</ecNumber>
    </recommendedName>
</protein>
<organism evidence="5 6">
    <name type="scientific">Dyadobacter beijingensis</name>
    <dbReference type="NCBI Taxonomy" id="365489"/>
    <lineage>
        <taxon>Bacteria</taxon>
        <taxon>Pseudomonadati</taxon>
        <taxon>Bacteroidota</taxon>
        <taxon>Cytophagia</taxon>
        <taxon>Cytophagales</taxon>
        <taxon>Spirosomataceae</taxon>
        <taxon>Dyadobacter</taxon>
    </lineage>
</organism>
<proteinExistence type="inferred from homology"/>
<dbReference type="RefSeq" id="WP_026350719.1">
    <property type="nucleotide sequence ID" value="NZ_BMLI01000001.1"/>
</dbReference>
<evidence type="ECO:0000256" key="2">
    <source>
        <dbReference type="ARBA" id="ARBA00012018"/>
    </source>
</evidence>
<dbReference type="PANTHER" id="PTHR31956">
    <property type="entry name" value="NON-SPECIFIC PHOSPHOLIPASE C4-RELATED"/>
    <property type="match status" value="1"/>
</dbReference>
<evidence type="ECO:0000256" key="3">
    <source>
        <dbReference type="ARBA" id="ARBA00022801"/>
    </source>
</evidence>
<gene>
    <name evidence="5" type="ORF">GCM10010967_30560</name>
</gene>
<name>A0ABQ2I0L5_9BACT</name>
<comment type="similarity">
    <text evidence="1">Belongs to the bacterial phospholipase C family.</text>
</comment>
<evidence type="ECO:0000259" key="4">
    <source>
        <dbReference type="Pfam" id="PF05506"/>
    </source>
</evidence>
<dbReference type="PANTHER" id="PTHR31956:SF1">
    <property type="entry name" value="NON-SPECIFIC PHOSPHOLIPASE C1"/>
    <property type="match status" value="1"/>
</dbReference>
<feature type="domain" description="Bacterial phospholipase C C-terminal" evidence="4">
    <location>
        <begin position="738"/>
        <end position="822"/>
    </location>
</feature>
<accession>A0ABQ2I0L5</accession>
<dbReference type="InterPro" id="IPR017767">
    <property type="entry name" value="PC-PLC"/>
</dbReference>
<dbReference type="EC" id="3.1.4.3" evidence="2"/>
<dbReference type="InterPro" id="IPR007312">
    <property type="entry name" value="Phosphoesterase"/>
</dbReference>
<keyword evidence="6" id="KW-1185">Reference proteome</keyword>
<reference evidence="6" key="1">
    <citation type="journal article" date="2019" name="Int. J. Syst. Evol. Microbiol.">
        <title>The Global Catalogue of Microorganisms (GCM) 10K type strain sequencing project: providing services to taxonomists for standard genome sequencing and annotation.</title>
        <authorList>
            <consortium name="The Broad Institute Genomics Platform"/>
            <consortium name="The Broad Institute Genome Sequencing Center for Infectious Disease"/>
            <person name="Wu L."/>
            <person name="Ma J."/>
        </authorList>
    </citation>
    <scope>NUCLEOTIDE SEQUENCE [LARGE SCALE GENOMIC DNA]</scope>
    <source>
        <strain evidence="6">CGMCC 1.6375</strain>
    </source>
</reference>
<dbReference type="InterPro" id="IPR006311">
    <property type="entry name" value="TAT_signal"/>
</dbReference>
<dbReference type="EMBL" id="BMLI01000001">
    <property type="protein sequence ID" value="GGM95068.1"/>
    <property type="molecule type" value="Genomic_DNA"/>
</dbReference>
<evidence type="ECO:0000313" key="5">
    <source>
        <dbReference type="EMBL" id="GGM95068.1"/>
    </source>
</evidence>